<proteinExistence type="inferred from homology"/>
<comment type="caution">
    <text evidence="13">The sequence shown here is derived from an EMBL/GenBank/DDBJ whole genome shotgun (WGS) entry which is preliminary data.</text>
</comment>
<dbReference type="InterPro" id="IPR047246">
    <property type="entry name" value="ThrRS_anticodon"/>
</dbReference>
<feature type="region of interest" description="Disordered" evidence="11">
    <location>
        <begin position="651"/>
        <end position="703"/>
    </location>
</feature>
<keyword evidence="4" id="KW-0436">Ligase</keyword>
<dbReference type="CDD" id="cd00771">
    <property type="entry name" value="ThrRS_core"/>
    <property type="match status" value="1"/>
</dbReference>
<dbReference type="EMBL" id="BRYB01001167">
    <property type="protein sequence ID" value="GMI19514.1"/>
    <property type="molecule type" value="Genomic_DNA"/>
</dbReference>
<organism evidence="13 14">
    <name type="scientific">Tetraparma gracilis</name>
    <dbReference type="NCBI Taxonomy" id="2962635"/>
    <lineage>
        <taxon>Eukaryota</taxon>
        <taxon>Sar</taxon>
        <taxon>Stramenopiles</taxon>
        <taxon>Ochrophyta</taxon>
        <taxon>Bolidophyceae</taxon>
        <taxon>Parmales</taxon>
        <taxon>Triparmaceae</taxon>
        <taxon>Tetraparma</taxon>
    </lineage>
</organism>
<dbReference type="Gene3D" id="3.30.980.10">
    <property type="entry name" value="Threonyl-trna Synthetase, Chain A, domain 2"/>
    <property type="match status" value="1"/>
</dbReference>
<evidence type="ECO:0000256" key="5">
    <source>
        <dbReference type="ARBA" id="ARBA00022741"/>
    </source>
</evidence>
<comment type="similarity">
    <text evidence="2">Belongs to the class-II aminoacyl-tRNA synthetase family.</text>
</comment>
<protein>
    <recommendedName>
        <fullName evidence="3">threonine--tRNA ligase</fullName>
        <ecNumber evidence="3">6.1.1.3</ecNumber>
    </recommendedName>
    <alternativeName>
        <fullName evidence="9">Threonyl-tRNA synthetase</fullName>
    </alternativeName>
</protein>
<keyword evidence="14" id="KW-1185">Reference proteome</keyword>
<dbReference type="SUPFAM" id="SSF55186">
    <property type="entry name" value="ThrRS/AlaRS common domain"/>
    <property type="match status" value="1"/>
</dbReference>
<dbReference type="InterPro" id="IPR033728">
    <property type="entry name" value="ThrRS_core"/>
</dbReference>
<comment type="subcellular location">
    <subcellularLocation>
        <location evidence="1">Cytoplasm</location>
    </subcellularLocation>
</comment>
<dbReference type="InterPro" id="IPR004154">
    <property type="entry name" value="Anticodon-bd"/>
</dbReference>
<dbReference type="InterPro" id="IPR012947">
    <property type="entry name" value="tRNA_SAD"/>
</dbReference>
<dbReference type="Pfam" id="PF00587">
    <property type="entry name" value="tRNA-synt_2b"/>
    <property type="match status" value="1"/>
</dbReference>
<evidence type="ECO:0000313" key="14">
    <source>
        <dbReference type="Proteomes" id="UP001165060"/>
    </source>
</evidence>
<dbReference type="Pfam" id="PF07973">
    <property type="entry name" value="tRNA_SAD"/>
    <property type="match status" value="1"/>
</dbReference>
<dbReference type="PANTHER" id="PTHR11451">
    <property type="entry name" value="THREONINE-TRNA LIGASE"/>
    <property type="match status" value="1"/>
</dbReference>
<dbReference type="InterPro" id="IPR004095">
    <property type="entry name" value="TGS"/>
</dbReference>
<evidence type="ECO:0000256" key="3">
    <source>
        <dbReference type="ARBA" id="ARBA00013163"/>
    </source>
</evidence>
<dbReference type="HAMAP" id="MF_00184">
    <property type="entry name" value="Thr_tRNA_synth"/>
    <property type="match status" value="1"/>
</dbReference>
<keyword evidence="7" id="KW-0648">Protein biosynthesis</keyword>
<dbReference type="SUPFAM" id="SSF55681">
    <property type="entry name" value="Class II aaRS and biotin synthetases"/>
    <property type="match status" value="1"/>
</dbReference>
<gene>
    <name evidence="13" type="ORF">TeGR_g13411</name>
</gene>
<feature type="compositionally biased region" description="Low complexity" evidence="11">
    <location>
        <begin position="30"/>
        <end position="45"/>
    </location>
</feature>
<evidence type="ECO:0000256" key="4">
    <source>
        <dbReference type="ARBA" id="ARBA00022598"/>
    </source>
</evidence>
<dbReference type="PROSITE" id="PS50862">
    <property type="entry name" value="AA_TRNA_LIGASE_II"/>
    <property type="match status" value="1"/>
</dbReference>
<evidence type="ECO:0000256" key="2">
    <source>
        <dbReference type="ARBA" id="ARBA00008226"/>
    </source>
</evidence>
<dbReference type="InterPro" id="IPR018163">
    <property type="entry name" value="Thr/Ala-tRNA-synth_IIc_edit"/>
</dbReference>
<dbReference type="InterPro" id="IPR012675">
    <property type="entry name" value="Beta-grasp_dom_sf"/>
</dbReference>
<evidence type="ECO:0000313" key="13">
    <source>
        <dbReference type="EMBL" id="GMI19514.1"/>
    </source>
</evidence>
<dbReference type="InterPro" id="IPR036621">
    <property type="entry name" value="Anticodon-bd_dom_sf"/>
</dbReference>
<feature type="region of interest" description="Disordered" evidence="11">
    <location>
        <begin position="1"/>
        <end position="81"/>
    </location>
</feature>
<dbReference type="InterPro" id="IPR045864">
    <property type="entry name" value="aa-tRNA-synth_II/BPL/LPL"/>
</dbReference>
<evidence type="ECO:0000256" key="8">
    <source>
        <dbReference type="ARBA" id="ARBA00023146"/>
    </source>
</evidence>
<reference evidence="13 14" key="1">
    <citation type="journal article" date="2023" name="Commun. Biol.">
        <title>Genome analysis of Parmales, the sister group of diatoms, reveals the evolutionary specialization of diatoms from phago-mixotrophs to photoautotrophs.</title>
        <authorList>
            <person name="Ban H."/>
            <person name="Sato S."/>
            <person name="Yoshikawa S."/>
            <person name="Yamada K."/>
            <person name="Nakamura Y."/>
            <person name="Ichinomiya M."/>
            <person name="Sato N."/>
            <person name="Blanc-Mathieu R."/>
            <person name="Endo H."/>
            <person name="Kuwata A."/>
            <person name="Ogata H."/>
        </authorList>
    </citation>
    <scope>NUCLEOTIDE SEQUENCE [LARGE SCALE GENOMIC DNA]</scope>
</reference>
<name>A0ABQ6M4Y5_9STRA</name>
<feature type="domain" description="Aminoacyl-transfer RNA synthetases class-II family profile" evidence="12">
    <location>
        <begin position="419"/>
        <end position="763"/>
    </location>
</feature>
<evidence type="ECO:0000256" key="11">
    <source>
        <dbReference type="SAM" id="MobiDB-lite"/>
    </source>
</evidence>
<keyword evidence="8" id="KW-0030">Aminoacyl-tRNA synthetase</keyword>
<comment type="catalytic activity">
    <reaction evidence="10">
        <text>tRNA(Thr) + L-threonine + ATP = L-threonyl-tRNA(Thr) + AMP + diphosphate + H(+)</text>
        <dbReference type="Rhea" id="RHEA:24624"/>
        <dbReference type="Rhea" id="RHEA-COMP:9670"/>
        <dbReference type="Rhea" id="RHEA-COMP:9704"/>
        <dbReference type="ChEBI" id="CHEBI:15378"/>
        <dbReference type="ChEBI" id="CHEBI:30616"/>
        <dbReference type="ChEBI" id="CHEBI:33019"/>
        <dbReference type="ChEBI" id="CHEBI:57926"/>
        <dbReference type="ChEBI" id="CHEBI:78442"/>
        <dbReference type="ChEBI" id="CHEBI:78534"/>
        <dbReference type="ChEBI" id="CHEBI:456215"/>
        <dbReference type="EC" id="6.1.1.3"/>
    </reaction>
</comment>
<dbReference type="InterPro" id="IPR002320">
    <property type="entry name" value="Thr-tRNA-ligase_IIa"/>
</dbReference>
<dbReference type="EC" id="6.1.1.3" evidence="3"/>
<dbReference type="InterPro" id="IPR002314">
    <property type="entry name" value="aa-tRNA-synt_IIb"/>
</dbReference>
<dbReference type="CDD" id="cd01667">
    <property type="entry name" value="TGS_ThrRS"/>
    <property type="match status" value="1"/>
</dbReference>
<evidence type="ECO:0000256" key="1">
    <source>
        <dbReference type="ARBA" id="ARBA00004496"/>
    </source>
</evidence>
<keyword evidence="6" id="KW-0067">ATP-binding</keyword>
<dbReference type="SMART" id="SM00863">
    <property type="entry name" value="tRNA_SAD"/>
    <property type="match status" value="1"/>
</dbReference>
<dbReference type="InterPro" id="IPR006195">
    <property type="entry name" value="aa-tRNA-synth_II"/>
</dbReference>
<dbReference type="SUPFAM" id="SSF52954">
    <property type="entry name" value="Class II aaRS ABD-related"/>
    <property type="match status" value="1"/>
</dbReference>
<dbReference type="Gene3D" id="3.30.930.10">
    <property type="entry name" value="Bira Bifunctional Protein, Domain 2"/>
    <property type="match status" value="1"/>
</dbReference>
<dbReference type="NCBIfam" id="TIGR00418">
    <property type="entry name" value="thrS"/>
    <property type="match status" value="1"/>
</dbReference>
<evidence type="ECO:0000256" key="10">
    <source>
        <dbReference type="ARBA" id="ARBA00049515"/>
    </source>
</evidence>
<dbReference type="PANTHER" id="PTHR11451:SF46">
    <property type="entry name" value="THREONINE--TRNA LIGASE"/>
    <property type="match status" value="1"/>
</dbReference>
<evidence type="ECO:0000256" key="7">
    <source>
        <dbReference type="ARBA" id="ARBA00022917"/>
    </source>
</evidence>
<evidence type="ECO:0000256" key="9">
    <source>
        <dbReference type="ARBA" id="ARBA00031900"/>
    </source>
</evidence>
<evidence type="ECO:0000256" key="6">
    <source>
        <dbReference type="ARBA" id="ARBA00022840"/>
    </source>
</evidence>
<dbReference type="Proteomes" id="UP001165060">
    <property type="component" value="Unassembled WGS sequence"/>
</dbReference>
<dbReference type="PRINTS" id="PR01047">
    <property type="entry name" value="TRNASYNTHTHR"/>
</dbReference>
<dbReference type="Gene3D" id="3.10.20.30">
    <property type="match status" value="1"/>
</dbReference>
<dbReference type="CDD" id="cd00860">
    <property type="entry name" value="ThrRS_anticodon"/>
    <property type="match status" value="1"/>
</dbReference>
<sequence>MAALSSTRKFSVIDPPGFSQPISAPAATLADAPVSSSAPPSSAGARGKGQGSRALESSGTTMDAGASVKIGGPFKRAPSPQWLRDRDAVYAAIKERRQRETEGKSRRPITVTMPDGTVLEKDKKGEPFLAWQTCPIHVAAAISQGLADSAVVAKVTYSDMVDYDRQEQGDAAKDVNEGAVEEEEVAADQSAAAELWDLTRPLVGNVSKLEFLKFEEDREAKTVFWHSSAHILGESLEHVTGAYLTIGPPLKSGFYYDSYMGDSVLAESDYKTLEAEVGKVTKAKQPFERMVVTKEEALELFKYNPFKVEIISSKVPDGTRTTVYKCGDLIDLCRGPHLPHTGKVKAFACTSHSATQWLAKDGNDSLQRMYGVSFPDKKMLKAWQENMELAKARDHRLLGTKQNLFMFHDLSPGSCFFLPHGARIYNKLMSFIKEEYWKRGYDEVITPNVFNLDLWHQSGHAMHYRDGMFLFDVEGKEWGMKPMNCPGHCLIFGSSTRSWRELPMRFADFGVLHRNELSGALTGLTRVRRFQQDDAHIYCRPDQIEVEVIAALDYDVFGMTYKLELSTRPAKALGDKALWDSAEASLAAAMNSFAGEGKWRVNAGDGAFYGPKIDIKVADSMDRIHQCATIQLDFQLPIRFDLKYKTNESVAGEEDGKGAKEGGGEEGGEKKKKLSKKEMKELKKKKNGGGEEEGAKAEEKKEEKSFAETYVVPDIKAKAGFERPVMVHRAMLGSVERMFAVLCEHYGGKWPFWLSPRQVMLVPVHADQFEYGESVRKQLHDIGIYAEVDTSKATFNKKVRNAQVDQWNYQLVVGKEEMANGTVNVRTRANEQKGEMKVADFIEMCKGFMANKSTQE</sequence>
<evidence type="ECO:0000259" key="12">
    <source>
        <dbReference type="PROSITE" id="PS50862"/>
    </source>
</evidence>
<feature type="compositionally biased region" description="Basic and acidic residues" evidence="11">
    <location>
        <begin position="654"/>
        <end position="669"/>
    </location>
</feature>
<dbReference type="Gene3D" id="3.40.50.800">
    <property type="entry name" value="Anticodon-binding domain"/>
    <property type="match status" value="1"/>
</dbReference>
<dbReference type="Pfam" id="PF03129">
    <property type="entry name" value="HGTP_anticodon"/>
    <property type="match status" value="1"/>
</dbReference>
<accession>A0ABQ6M4Y5</accession>
<dbReference type="Pfam" id="PF02824">
    <property type="entry name" value="TGS"/>
    <property type="match status" value="1"/>
</dbReference>
<keyword evidence="5" id="KW-0547">Nucleotide-binding</keyword>
<feature type="compositionally biased region" description="Basic and acidic residues" evidence="11">
    <location>
        <begin position="693"/>
        <end position="703"/>
    </location>
</feature>